<keyword evidence="6" id="KW-0645">Protease</keyword>
<comment type="caution">
    <text evidence="16">The sequence shown here is derived from an EMBL/GenBank/DDBJ whole genome shotgun (WGS) entry which is preliminary data.</text>
</comment>
<comment type="similarity">
    <text evidence="3">Belongs to the peptidase M50B family.</text>
</comment>
<dbReference type="InterPro" id="IPR008915">
    <property type="entry name" value="Peptidase_M50"/>
</dbReference>
<dbReference type="Pfam" id="PF02163">
    <property type="entry name" value="Peptidase_M50"/>
    <property type="match status" value="1"/>
</dbReference>
<dbReference type="GO" id="GO:0006508">
    <property type="term" value="P:proteolysis"/>
    <property type="evidence" value="ECO:0007669"/>
    <property type="project" value="UniProtKB-KW"/>
</dbReference>
<keyword evidence="11 13" id="KW-0472">Membrane</keyword>
<feature type="compositionally biased region" description="Polar residues" evidence="12">
    <location>
        <begin position="36"/>
        <end position="53"/>
    </location>
</feature>
<evidence type="ECO:0000256" key="12">
    <source>
        <dbReference type="SAM" id="MobiDB-lite"/>
    </source>
</evidence>
<evidence type="ECO:0000256" key="5">
    <source>
        <dbReference type="ARBA" id="ARBA00022640"/>
    </source>
</evidence>
<evidence type="ECO:0000313" key="17">
    <source>
        <dbReference type="Proteomes" id="UP000198406"/>
    </source>
</evidence>
<comment type="subcellular location">
    <subcellularLocation>
        <location evidence="1">Membrane</location>
        <topology evidence="1">Multi-pass membrane protein</topology>
    </subcellularLocation>
    <subcellularLocation>
        <location evidence="2">Plastid</location>
        <location evidence="2">Chloroplast</location>
    </subcellularLocation>
</comment>
<evidence type="ECO:0000256" key="7">
    <source>
        <dbReference type="ARBA" id="ARBA00022692"/>
    </source>
</evidence>
<keyword evidence="14" id="KW-0732">Signal</keyword>
<evidence type="ECO:0000256" key="8">
    <source>
        <dbReference type="ARBA" id="ARBA00022801"/>
    </source>
</evidence>
<feature type="transmembrane region" description="Helical" evidence="13">
    <location>
        <begin position="627"/>
        <end position="651"/>
    </location>
</feature>
<keyword evidence="8" id="KW-0378">Hydrolase</keyword>
<keyword evidence="5" id="KW-0934">Plastid</keyword>
<feature type="region of interest" description="Disordered" evidence="12">
    <location>
        <begin position="36"/>
        <end position="73"/>
    </location>
</feature>
<evidence type="ECO:0000256" key="14">
    <source>
        <dbReference type="SAM" id="SignalP"/>
    </source>
</evidence>
<dbReference type="GO" id="GO:0008233">
    <property type="term" value="F:peptidase activity"/>
    <property type="evidence" value="ECO:0007669"/>
    <property type="project" value="UniProtKB-KW"/>
</dbReference>
<evidence type="ECO:0000256" key="13">
    <source>
        <dbReference type="SAM" id="Phobius"/>
    </source>
</evidence>
<dbReference type="GO" id="GO:0009507">
    <property type="term" value="C:chloroplast"/>
    <property type="evidence" value="ECO:0007669"/>
    <property type="project" value="UniProtKB-SubCell"/>
</dbReference>
<feature type="domain" description="Peptidase M50" evidence="15">
    <location>
        <begin position="567"/>
        <end position="751"/>
    </location>
</feature>
<feature type="transmembrane region" description="Helical" evidence="13">
    <location>
        <begin position="747"/>
        <end position="773"/>
    </location>
</feature>
<evidence type="ECO:0000256" key="3">
    <source>
        <dbReference type="ARBA" id="ARBA00007931"/>
    </source>
</evidence>
<organism evidence="16 17">
    <name type="scientific">Fistulifera solaris</name>
    <name type="common">Oleaginous diatom</name>
    <dbReference type="NCBI Taxonomy" id="1519565"/>
    <lineage>
        <taxon>Eukaryota</taxon>
        <taxon>Sar</taxon>
        <taxon>Stramenopiles</taxon>
        <taxon>Ochrophyta</taxon>
        <taxon>Bacillariophyta</taxon>
        <taxon>Bacillariophyceae</taxon>
        <taxon>Bacillariophycidae</taxon>
        <taxon>Naviculales</taxon>
        <taxon>Naviculaceae</taxon>
        <taxon>Fistulifera</taxon>
    </lineage>
</organism>
<keyword evidence="4" id="KW-0150">Chloroplast</keyword>
<evidence type="ECO:0000313" key="16">
    <source>
        <dbReference type="EMBL" id="GAX23167.1"/>
    </source>
</evidence>
<dbReference type="GO" id="GO:0016020">
    <property type="term" value="C:membrane"/>
    <property type="evidence" value="ECO:0007669"/>
    <property type="project" value="UniProtKB-SubCell"/>
</dbReference>
<feature type="signal peptide" evidence="14">
    <location>
        <begin position="1"/>
        <end position="22"/>
    </location>
</feature>
<feature type="region of interest" description="Disordered" evidence="12">
    <location>
        <begin position="89"/>
        <end position="123"/>
    </location>
</feature>
<evidence type="ECO:0000256" key="6">
    <source>
        <dbReference type="ARBA" id="ARBA00022670"/>
    </source>
</evidence>
<feature type="compositionally biased region" description="Low complexity" evidence="12">
    <location>
        <begin position="92"/>
        <end position="101"/>
    </location>
</feature>
<dbReference type="PANTHER" id="PTHR31412:SF0">
    <property type="entry name" value="ZINC METALLOPROTEASE EGY1, CHLOROPLASTIC-RELATED"/>
    <property type="match status" value="1"/>
</dbReference>
<dbReference type="InParanoid" id="A0A1Z5KA79"/>
<dbReference type="InterPro" id="IPR044838">
    <property type="entry name" value="EGY1-like"/>
</dbReference>
<dbReference type="EMBL" id="BDSP01000197">
    <property type="protein sequence ID" value="GAX23167.1"/>
    <property type="molecule type" value="Genomic_DNA"/>
</dbReference>
<protein>
    <recommendedName>
        <fullName evidence="15">Peptidase M50 domain-containing protein</fullName>
    </recommendedName>
</protein>
<proteinExistence type="inferred from homology"/>
<feature type="region of interest" description="Disordered" evidence="12">
    <location>
        <begin position="197"/>
        <end position="228"/>
    </location>
</feature>
<name>A0A1Z5KA79_FISSO</name>
<feature type="compositionally biased region" description="Low complexity" evidence="12">
    <location>
        <begin position="197"/>
        <end position="218"/>
    </location>
</feature>
<sequence>MRKVISVVYSFLLLLRLRDNHAFVVPAKRLTVAFTSSTSGLRRSNPTTELFFSTNNNNDENNTNNDASGSSDGKFNRFKSLLGRLLVKETPSSSSSSQSQEDTSRDTSLLVVDKGEIDNNASNKEDELKYEALEPMEQAKRLRSAAEKARLEAERMDVALTLEKIARLEKEMTKPNAEVDTLQQQLMVLQRKLAQSSSSSTINNSHTTTTNVATSTETTKSDEKFTKEEEIRDFSTTELSKIVEPVNEDDIRKEVEILEMTPKFMLESLAGASGEVPDENGVYNLTSVAMKLDQVRRYDFSNNPKPAPVFSAAQIKEKEEELKKEAIWWTMSPLKAKAGGNSTRFALLLLEFEYYTSDDIVDEEDVGDFNDKLTENNEWLQQFNKSRVDSGIDMLYPACTRRSEIPTEAVMERFMKQVLPKTDFVPSGTYQKVESGYIIRGSAKHDNSKVVESIDRALGPLAEKMTVLYTPDFTIYTDDEIPSEPFFDPNSQSPMLYVIGPEATRESKPIQLGITSALGLATSWYLSIYPFLFNTGIAKRVDDDLALVDAGLQPDLLWLTDLSVPLFASFMSILLAHEMGHIIAAGIHKFKSSVPIFVPSFITGVTSTVTTFKTLPPTKNAMFDFGLAGPALGIFASVAALAVGSQLTVAGDPTNFPALPLDILRQSTLGGGIIDYFLGGGALYVPEGALGTSAVAQMTIPLHPIALAGYIGLIVNALSLLPIGTTDGGRIALALFGRPSKLAVGNITMFALLIAGVLGSDLFLFYFAFCLAFQSGNEVPARNEVERVDLPRVFAATGAYIIVLLALIPFQI</sequence>
<dbReference type="Proteomes" id="UP000198406">
    <property type="component" value="Unassembled WGS sequence"/>
</dbReference>
<feature type="compositionally biased region" description="Low complexity" evidence="12">
    <location>
        <begin position="54"/>
        <end position="66"/>
    </location>
</feature>
<gene>
    <name evidence="16" type="ORF">FisN_33Lh061</name>
</gene>
<feature type="transmembrane region" description="Helical" evidence="13">
    <location>
        <begin position="793"/>
        <end position="810"/>
    </location>
</feature>
<feature type="compositionally biased region" description="Basic and acidic residues" evidence="12">
    <location>
        <begin position="219"/>
        <end position="228"/>
    </location>
</feature>
<dbReference type="PANTHER" id="PTHR31412">
    <property type="entry name" value="ZINC METALLOPROTEASE EGY1"/>
    <property type="match status" value="1"/>
</dbReference>
<evidence type="ECO:0000256" key="1">
    <source>
        <dbReference type="ARBA" id="ARBA00004141"/>
    </source>
</evidence>
<evidence type="ECO:0000256" key="4">
    <source>
        <dbReference type="ARBA" id="ARBA00022528"/>
    </source>
</evidence>
<reference evidence="16 17" key="1">
    <citation type="journal article" date="2015" name="Plant Cell">
        <title>Oil accumulation by the oleaginous diatom Fistulifera solaris as revealed by the genome and transcriptome.</title>
        <authorList>
            <person name="Tanaka T."/>
            <person name="Maeda Y."/>
            <person name="Veluchamy A."/>
            <person name="Tanaka M."/>
            <person name="Abida H."/>
            <person name="Marechal E."/>
            <person name="Bowler C."/>
            <person name="Muto M."/>
            <person name="Sunaga Y."/>
            <person name="Tanaka M."/>
            <person name="Yoshino T."/>
            <person name="Taniguchi T."/>
            <person name="Fukuda Y."/>
            <person name="Nemoto M."/>
            <person name="Matsumoto M."/>
            <person name="Wong P.S."/>
            <person name="Aburatani S."/>
            <person name="Fujibuchi W."/>
        </authorList>
    </citation>
    <scope>NUCLEOTIDE SEQUENCE [LARGE SCALE GENOMIC DNA]</scope>
    <source>
        <strain evidence="16 17">JPCC DA0580</strain>
    </source>
</reference>
<keyword evidence="7 13" id="KW-0812">Transmembrane</keyword>
<feature type="transmembrane region" description="Helical" evidence="13">
    <location>
        <begin position="663"/>
        <end position="685"/>
    </location>
</feature>
<keyword evidence="9" id="KW-0809">Transit peptide</keyword>
<keyword evidence="17" id="KW-1185">Reference proteome</keyword>
<feature type="chain" id="PRO_5012712626" description="Peptidase M50 domain-containing protein" evidence="14">
    <location>
        <begin position="23"/>
        <end position="812"/>
    </location>
</feature>
<dbReference type="AlphaFoldDB" id="A0A1Z5KA79"/>
<evidence type="ECO:0000256" key="2">
    <source>
        <dbReference type="ARBA" id="ARBA00004229"/>
    </source>
</evidence>
<evidence type="ECO:0000256" key="9">
    <source>
        <dbReference type="ARBA" id="ARBA00022946"/>
    </source>
</evidence>
<evidence type="ECO:0000259" key="15">
    <source>
        <dbReference type="Pfam" id="PF02163"/>
    </source>
</evidence>
<dbReference type="CDD" id="cd06160">
    <property type="entry name" value="S2P-M50_like_2"/>
    <property type="match status" value="1"/>
</dbReference>
<evidence type="ECO:0000256" key="10">
    <source>
        <dbReference type="ARBA" id="ARBA00022989"/>
    </source>
</evidence>
<keyword evidence="10 13" id="KW-1133">Transmembrane helix</keyword>
<feature type="transmembrane region" description="Helical" evidence="13">
    <location>
        <begin position="705"/>
        <end position="726"/>
    </location>
</feature>
<dbReference type="OrthoDB" id="47355at2759"/>
<evidence type="ECO:0000256" key="11">
    <source>
        <dbReference type="ARBA" id="ARBA00023136"/>
    </source>
</evidence>
<accession>A0A1Z5KA79</accession>
<feature type="compositionally biased region" description="Basic and acidic residues" evidence="12">
    <location>
        <begin position="113"/>
        <end position="123"/>
    </location>
</feature>